<dbReference type="PRINTS" id="PR00080">
    <property type="entry name" value="SDRFAMILY"/>
</dbReference>
<evidence type="ECO:0000313" key="4">
    <source>
        <dbReference type="Proteomes" id="UP000237846"/>
    </source>
</evidence>
<accession>A0A2T0PW71</accession>
<dbReference type="PRINTS" id="PR00081">
    <property type="entry name" value="GDHRDH"/>
</dbReference>
<dbReference type="EMBL" id="PVZC01000009">
    <property type="protein sequence ID" value="PRX95782.1"/>
    <property type="molecule type" value="Genomic_DNA"/>
</dbReference>
<dbReference type="FunFam" id="3.40.50.720:FF:000084">
    <property type="entry name" value="Short-chain dehydrogenase reductase"/>
    <property type="match status" value="1"/>
</dbReference>
<proteinExistence type="inferred from homology"/>
<evidence type="ECO:0000256" key="1">
    <source>
        <dbReference type="ARBA" id="ARBA00006484"/>
    </source>
</evidence>
<keyword evidence="2" id="KW-0560">Oxidoreductase</keyword>
<dbReference type="AlphaFoldDB" id="A0A2T0PW71"/>
<reference evidence="3 4" key="1">
    <citation type="submission" date="2018-03" db="EMBL/GenBank/DDBJ databases">
        <title>Genomic Encyclopedia of Archaeal and Bacterial Type Strains, Phase II (KMG-II): from individual species to whole genera.</title>
        <authorList>
            <person name="Goeker M."/>
        </authorList>
    </citation>
    <scope>NUCLEOTIDE SEQUENCE [LARGE SCALE GENOMIC DNA]</scope>
    <source>
        <strain evidence="3 4">DSM 45601</strain>
    </source>
</reference>
<dbReference type="Proteomes" id="UP000237846">
    <property type="component" value="Unassembled WGS sequence"/>
</dbReference>
<dbReference type="GO" id="GO:0016491">
    <property type="term" value="F:oxidoreductase activity"/>
    <property type="evidence" value="ECO:0007669"/>
    <property type="project" value="UniProtKB-KW"/>
</dbReference>
<dbReference type="InterPro" id="IPR002347">
    <property type="entry name" value="SDR_fam"/>
</dbReference>
<dbReference type="RefSeq" id="WP_106252183.1">
    <property type="nucleotide sequence ID" value="NZ_PVZC01000009.1"/>
</dbReference>
<comment type="similarity">
    <text evidence="1">Belongs to the short-chain dehydrogenases/reductases (SDR) family.</text>
</comment>
<gene>
    <name evidence="3" type="ORF">CLV72_109396</name>
</gene>
<comment type="caution">
    <text evidence="3">The sequence shown here is derived from an EMBL/GenBank/DDBJ whole genome shotgun (WGS) entry which is preliminary data.</text>
</comment>
<dbReference type="PANTHER" id="PTHR43639:SF1">
    <property type="entry name" value="SHORT-CHAIN DEHYDROGENASE_REDUCTASE FAMILY PROTEIN"/>
    <property type="match status" value="1"/>
</dbReference>
<dbReference type="Gene3D" id="3.40.50.720">
    <property type="entry name" value="NAD(P)-binding Rossmann-like Domain"/>
    <property type="match status" value="1"/>
</dbReference>
<organism evidence="3 4">
    <name type="scientific">Allonocardiopsis opalescens</name>
    <dbReference type="NCBI Taxonomy" id="1144618"/>
    <lineage>
        <taxon>Bacteria</taxon>
        <taxon>Bacillati</taxon>
        <taxon>Actinomycetota</taxon>
        <taxon>Actinomycetes</taxon>
        <taxon>Streptosporangiales</taxon>
        <taxon>Allonocardiopsis</taxon>
    </lineage>
</organism>
<dbReference type="Pfam" id="PF13561">
    <property type="entry name" value="adh_short_C2"/>
    <property type="match status" value="1"/>
</dbReference>
<dbReference type="InterPro" id="IPR036291">
    <property type="entry name" value="NAD(P)-bd_dom_sf"/>
</dbReference>
<dbReference type="PANTHER" id="PTHR43639">
    <property type="entry name" value="OXIDOREDUCTASE, SHORT-CHAIN DEHYDROGENASE/REDUCTASE FAMILY (AFU_ORTHOLOGUE AFUA_5G02870)"/>
    <property type="match status" value="1"/>
</dbReference>
<evidence type="ECO:0000313" key="3">
    <source>
        <dbReference type="EMBL" id="PRX95782.1"/>
    </source>
</evidence>
<keyword evidence="4" id="KW-1185">Reference proteome</keyword>
<protein>
    <submittedName>
        <fullName evidence="3">NAD(P)-dependent dehydrogenase (Short-subunit alcohol dehydrogenase family)</fullName>
    </submittedName>
</protein>
<name>A0A2T0PW71_9ACTN</name>
<evidence type="ECO:0000256" key="2">
    <source>
        <dbReference type="ARBA" id="ARBA00023002"/>
    </source>
</evidence>
<dbReference type="SUPFAM" id="SSF51735">
    <property type="entry name" value="NAD(P)-binding Rossmann-fold domains"/>
    <property type="match status" value="1"/>
</dbReference>
<sequence length="264" mass="26441">MTETTTAESAGRPDSATKVPPLYGRAALVTGGSRGIGAAVAVRLAEAGADVAVTYREGAEAAGRVAKEVESYGRRALAVRADAADPQAVAAAVDHVAAAFGRLDVLVNNAGMGLIAPLDQVLTADVERMLAVNVHAPFAASRAAARHLGVGGRIVTIGSCLADRVAFPGATLYALSKTAMVGMTKGLARELGPLGVTANVVHPGPIDTDMNPADGPGAEFQRGLTVMGRYGTPDDVAATVVHLAGPGGRYITGAAIAVDGGLAV</sequence>
<dbReference type="OrthoDB" id="3571370at2"/>